<name>A0ABV2T8Z8_9BACT</name>
<comment type="caution">
    <text evidence="1">The sequence shown here is derived from an EMBL/GenBank/DDBJ whole genome shotgun (WGS) entry which is preliminary data.</text>
</comment>
<protein>
    <submittedName>
        <fullName evidence="1">Uncharacterized protein</fullName>
    </submittedName>
</protein>
<keyword evidence="2" id="KW-1185">Reference proteome</keyword>
<organism evidence="1 2">
    <name type="scientific">Chitinophaga defluvii</name>
    <dbReference type="NCBI Taxonomy" id="3163343"/>
    <lineage>
        <taxon>Bacteria</taxon>
        <taxon>Pseudomonadati</taxon>
        <taxon>Bacteroidota</taxon>
        <taxon>Chitinophagia</taxon>
        <taxon>Chitinophagales</taxon>
        <taxon>Chitinophagaceae</taxon>
        <taxon>Chitinophaga</taxon>
    </lineage>
</organism>
<proteinExistence type="predicted"/>
<evidence type="ECO:0000313" key="2">
    <source>
        <dbReference type="Proteomes" id="UP001549749"/>
    </source>
</evidence>
<gene>
    <name evidence="1" type="ORF">ABR189_19130</name>
</gene>
<dbReference type="RefSeq" id="WP_354662073.1">
    <property type="nucleotide sequence ID" value="NZ_JBEXAC010000002.1"/>
</dbReference>
<dbReference type="Proteomes" id="UP001549749">
    <property type="component" value="Unassembled WGS sequence"/>
</dbReference>
<dbReference type="EMBL" id="JBEXAC010000002">
    <property type="protein sequence ID" value="MET6999509.1"/>
    <property type="molecule type" value="Genomic_DNA"/>
</dbReference>
<reference evidence="1 2" key="1">
    <citation type="submission" date="2024-06" db="EMBL/GenBank/DDBJ databases">
        <title>Chitinophaga defluvii sp. nov., isolated from municipal sewage.</title>
        <authorList>
            <person name="Zhang L."/>
        </authorList>
    </citation>
    <scope>NUCLEOTIDE SEQUENCE [LARGE SCALE GENOMIC DNA]</scope>
    <source>
        <strain evidence="1 2">H8</strain>
    </source>
</reference>
<evidence type="ECO:0000313" key="1">
    <source>
        <dbReference type="EMBL" id="MET6999509.1"/>
    </source>
</evidence>
<sequence length="87" mass="9705">MDNFLLKLVHKGKPHILEIRTWYQQYKAVYKVVVEGQEITFEQDEEGNLRALGAAPVYGTTPHTIDTGLLQQIAAGIEAHEAGKEDA</sequence>
<accession>A0ABV2T8Z8</accession>